<proteinExistence type="predicted"/>
<dbReference type="AlphaFoldDB" id="A0A645DAQ9"/>
<comment type="caution">
    <text evidence="1">The sequence shown here is derived from an EMBL/GenBank/DDBJ whole genome shotgun (WGS) entry which is preliminary data.</text>
</comment>
<gene>
    <name evidence="1" type="ORF">SDC9_133368</name>
</gene>
<organism evidence="1">
    <name type="scientific">bioreactor metagenome</name>
    <dbReference type="NCBI Taxonomy" id="1076179"/>
    <lineage>
        <taxon>unclassified sequences</taxon>
        <taxon>metagenomes</taxon>
        <taxon>ecological metagenomes</taxon>
    </lineage>
</organism>
<dbReference type="EMBL" id="VSSQ01034368">
    <property type="protein sequence ID" value="MPM86279.1"/>
    <property type="molecule type" value="Genomic_DNA"/>
</dbReference>
<accession>A0A645DAQ9</accession>
<reference evidence="1" key="1">
    <citation type="submission" date="2019-08" db="EMBL/GenBank/DDBJ databases">
        <authorList>
            <person name="Kucharzyk K."/>
            <person name="Murdoch R.W."/>
            <person name="Higgins S."/>
            <person name="Loffler F."/>
        </authorList>
    </citation>
    <scope>NUCLEOTIDE SEQUENCE</scope>
</reference>
<evidence type="ECO:0000313" key="1">
    <source>
        <dbReference type="EMBL" id="MPM86279.1"/>
    </source>
</evidence>
<name>A0A645DAQ9_9ZZZZ</name>
<protein>
    <submittedName>
        <fullName evidence="1">Uncharacterized protein</fullName>
    </submittedName>
</protein>
<sequence length="80" mass="8523">MNYNLKKPAQSDFYNVEDFNDNMDIIDGALNNAGANKIDKVTNGTAGNMAVLTVDGGIADGGLKFSIYNGGLRVTYDDGE</sequence>